<comment type="caution">
    <text evidence="2">The sequence shown here is derived from an EMBL/GenBank/DDBJ whole genome shotgun (WGS) entry which is preliminary data.</text>
</comment>
<proteinExistence type="predicted"/>
<dbReference type="Pfam" id="PF11706">
    <property type="entry name" value="zf-CGNR"/>
    <property type="match status" value="1"/>
</dbReference>
<gene>
    <name evidence="2" type="ORF">F4556_006447</name>
</gene>
<evidence type="ECO:0000259" key="1">
    <source>
        <dbReference type="Pfam" id="PF11706"/>
    </source>
</evidence>
<feature type="domain" description="Zinc finger CGNR" evidence="1">
    <location>
        <begin position="124"/>
        <end position="165"/>
    </location>
</feature>
<dbReference type="AlphaFoldDB" id="A0A7W7SIC7"/>
<dbReference type="InterPro" id="IPR010852">
    <property type="entry name" value="ABATE"/>
</dbReference>
<dbReference type="PANTHER" id="PTHR35525">
    <property type="entry name" value="BLL6575 PROTEIN"/>
    <property type="match status" value="1"/>
</dbReference>
<organism evidence="2 3">
    <name type="scientific">Kitasatospora gansuensis</name>
    <dbReference type="NCBI Taxonomy" id="258050"/>
    <lineage>
        <taxon>Bacteria</taxon>
        <taxon>Bacillati</taxon>
        <taxon>Actinomycetota</taxon>
        <taxon>Actinomycetes</taxon>
        <taxon>Kitasatosporales</taxon>
        <taxon>Streptomycetaceae</taxon>
        <taxon>Kitasatospora</taxon>
    </lineage>
</organism>
<dbReference type="InterPro" id="IPR021005">
    <property type="entry name" value="Znf_CGNR"/>
</dbReference>
<dbReference type="EMBL" id="JACHJR010000001">
    <property type="protein sequence ID" value="MBB4950912.1"/>
    <property type="molecule type" value="Genomic_DNA"/>
</dbReference>
<dbReference type="PANTHER" id="PTHR35525:SF3">
    <property type="entry name" value="BLL6575 PROTEIN"/>
    <property type="match status" value="1"/>
</dbReference>
<evidence type="ECO:0000313" key="3">
    <source>
        <dbReference type="Proteomes" id="UP000573327"/>
    </source>
</evidence>
<sequence>MRYVDYIGNLTRVAVEITNGDGPSELRREMFRQHRIAEPDAERLAAFLPGLRAAVAAASQAGPIGPVNALLEQHPPLIRVSDHDGEGAPHLHFAPNGEDAVSWLGRSCAAALAHVVCGDPAVTIGRCRAVDCERFYVDDSRNRTRRFCSNACASRTTVAAYRARRKEAG</sequence>
<accession>A0A7W7SIC7</accession>
<dbReference type="InterPro" id="IPR023286">
    <property type="entry name" value="ABATE_dom_sf"/>
</dbReference>
<dbReference type="RefSeq" id="WP_184922524.1">
    <property type="nucleotide sequence ID" value="NZ_JACHJR010000001.1"/>
</dbReference>
<dbReference type="SUPFAM" id="SSF160904">
    <property type="entry name" value="Jann2411-like"/>
    <property type="match status" value="1"/>
</dbReference>
<name>A0A7W7SIC7_9ACTN</name>
<dbReference type="Gene3D" id="1.10.3300.10">
    <property type="entry name" value="Jann2411-like domain"/>
    <property type="match status" value="1"/>
</dbReference>
<keyword evidence="3" id="KW-1185">Reference proteome</keyword>
<protein>
    <submittedName>
        <fullName evidence="2">Putative RNA-binding Zn ribbon-like protein</fullName>
    </submittedName>
</protein>
<reference evidence="2 3" key="1">
    <citation type="submission" date="2020-08" db="EMBL/GenBank/DDBJ databases">
        <title>Sequencing the genomes of 1000 actinobacteria strains.</title>
        <authorList>
            <person name="Klenk H.-P."/>
        </authorList>
    </citation>
    <scope>NUCLEOTIDE SEQUENCE [LARGE SCALE GENOMIC DNA]</scope>
    <source>
        <strain evidence="2 3">DSM 44786</strain>
    </source>
</reference>
<evidence type="ECO:0000313" key="2">
    <source>
        <dbReference type="EMBL" id="MBB4950912.1"/>
    </source>
</evidence>
<dbReference type="Proteomes" id="UP000573327">
    <property type="component" value="Unassembled WGS sequence"/>
</dbReference>